<organism evidence="2 3">
    <name type="scientific">Canavalia gladiata</name>
    <name type="common">Sword bean</name>
    <name type="synonym">Dolichos gladiatus</name>
    <dbReference type="NCBI Taxonomy" id="3824"/>
    <lineage>
        <taxon>Eukaryota</taxon>
        <taxon>Viridiplantae</taxon>
        <taxon>Streptophyta</taxon>
        <taxon>Embryophyta</taxon>
        <taxon>Tracheophyta</taxon>
        <taxon>Spermatophyta</taxon>
        <taxon>Magnoliopsida</taxon>
        <taxon>eudicotyledons</taxon>
        <taxon>Gunneridae</taxon>
        <taxon>Pentapetalae</taxon>
        <taxon>rosids</taxon>
        <taxon>fabids</taxon>
        <taxon>Fabales</taxon>
        <taxon>Fabaceae</taxon>
        <taxon>Papilionoideae</taxon>
        <taxon>50 kb inversion clade</taxon>
        <taxon>NPAAA clade</taxon>
        <taxon>indigoferoid/millettioid clade</taxon>
        <taxon>Phaseoleae</taxon>
        <taxon>Canavalia</taxon>
    </lineage>
</organism>
<sequence length="314" mass="34680">MGPIIALPVKFNVICRIKPGEYLHENSSNSVSPSWDSNLNNLPIPSTCSSSAKLIILILISRHFCAQEKSLTTLNIYPSSDHLTYSNILSTAVSSSSLLLWINLGESEPATTLEIMNQNLGCGDASRARKQKKQKNEGGHSTKEMTENKRNLSMCIEEGDVRDRAGWVSRILTNPPPPSPPYSDLIQDKGGLSTAKLVDQAAPIELLNQGACKVVNTGTMTVSRDKMVAVLLPHISSTCGKGEGATARTWLQTTGLWDWHWSWSIMHWRLYHPIPWSTDPLLLSEFRTICWASAFWNGLDVLESDLWGTLPPLG</sequence>
<comment type="caution">
    <text evidence="2">The sequence shown here is derived from an EMBL/GenBank/DDBJ whole genome shotgun (WGS) entry which is preliminary data.</text>
</comment>
<reference evidence="2 3" key="1">
    <citation type="submission" date="2024-01" db="EMBL/GenBank/DDBJ databases">
        <title>The genomes of 5 underutilized Papilionoideae crops provide insights into root nodulation and disease resistanc.</title>
        <authorList>
            <person name="Jiang F."/>
        </authorList>
    </citation>
    <scope>NUCLEOTIDE SEQUENCE [LARGE SCALE GENOMIC DNA]</scope>
    <source>
        <strain evidence="2">LVBAO_FW01</strain>
        <tissue evidence="2">Leaves</tissue>
    </source>
</reference>
<accession>A0AAN9LN33</accession>
<evidence type="ECO:0000313" key="3">
    <source>
        <dbReference type="Proteomes" id="UP001367508"/>
    </source>
</evidence>
<keyword evidence="3" id="KW-1185">Reference proteome</keyword>
<evidence type="ECO:0000256" key="1">
    <source>
        <dbReference type="SAM" id="MobiDB-lite"/>
    </source>
</evidence>
<proteinExistence type="predicted"/>
<dbReference type="Proteomes" id="UP001367508">
    <property type="component" value="Unassembled WGS sequence"/>
</dbReference>
<dbReference type="EMBL" id="JAYMYQ010000004">
    <property type="protein sequence ID" value="KAK7338971.1"/>
    <property type="molecule type" value="Genomic_DNA"/>
</dbReference>
<gene>
    <name evidence="2" type="ORF">VNO77_19606</name>
</gene>
<feature type="region of interest" description="Disordered" evidence="1">
    <location>
        <begin position="124"/>
        <end position="147"/>
    </location>
</feature>
<evidence type="ECO:0000313" key="2">
    <source>
        <dbReference type="EMBL" id="KAK7338971.1"/>
    </source>
</evidence>
<feature type="compositionally biased region" description="Basic and acidic residues" evidence="1">
    <location>
        <begin position="134"/>
        <end position="147"/>
    </location>
</feature>
<dbReference type="AlphaFoldDB" id="A0AAN9LN33"/>
<protein>
    <submittedName>
        <fullName evidence="2">Uncharacterized protein</fullName>
    </submittedName>
</protein>
<name>A0AAN9LN33_CANGL</name>